<name>A0A097IE23_9CORY</name>
<accession>A0A097IE23</accession>
<dbReference type="Proteomes" id="UP000029914">
    <property type="component" value="Chromosome"/>
</dbReference>
<evidence type="ECO:0000259" key="1">
    <source>
        <dbReference type="Pfam" id="PF24837"/>
    </source>
</evidence>
<feature type="domain" description="AMIN-like" evidence="1">
    <location>
        <begin position="59"/>
        <end position="181"/>
    </location>
</feature>
<dbReference type="EMBL" id="CP006764">
    <property type="protein sequence ID" value="AIT60374.1"/>
    <property type="molecule type" value="Genomic_DNA"/>
</dbReference>
<evidence type="ECO:0000313" key="3">
    <source>
        <dbReference type="Proteomes" id="UP000029914"/>
    </source>
</evidence>
<dbReference type="HOGENOM" id="CLU_099777_2_0_11"/>
<dbReference type="STRING" id="558173.CDOO_03275"/>
<dbReference type="Gene3D" id="2.60.40.3500">
    <property type="match status" value="1"/>
</dbReference>
<gene>
    <name evidence="2" type="ORF">CDOO_03275</name>
</gene>
<reference evidence="2 3" key="1">
    <citation type="submission" date="2013-09" db="EMBL/GenBank/DDBJ databases">
        <title>Complete genome sequence of Corynebacterium doosanense CAU 212(T) (=DSM 45436(T)), isolated from activated sludge.</title>
        <authorList>
            <person name="Schaffert L."/>
            <person name="Albersmeier A."/>
            <person name="Kalinowski J."/>
            <person name="Ruckert C."/>
        </authorList>
    </citation>
    <scope>NUCLEOTIDE SEQUENCE [LARGE SCALE GENOMIC DNA]</scope>
    <source>
        <strain evidence="2 3">CAU 212</strain>
    </source>
</reference>
<dbReference type="InterPro" id="IPR056303">
    <property type="entry name" value="AMIN-like"/>
</dbReference>
<dbReference type="Pfam" id="PF24837">
    <property type="entry name" value="AMIN-like"/>
    <property type="match status" value="1"/>
</dbReference>
<sequence>MTATAAALTLSSCSVDPGSQQLSTLGAGVQTPADAGLRPLGDANSSMKTFRPDESSRLLVTDVRTGSHSGFDRVVFDLEGEGEPGWFIDFTTSASQQGSGNPIPFTGTSALNVNIDGTVYPHEVGKEIPNLSTSEGAGNITEVISAGTFEGRSQFIVGLNSAVPYSVQVLDNPKRLVIDLVQSS</sequence>
<dbReference type="eggNOG" id="COG5401">
    <property type="taxonomic scope" value="Bacteria"/>
</dbReference>
<organism evidence="2 3">
    <name type="scientific">Corynebacterium doosanense CAU 212 = DSM 45436</name>
    <dbReference type="NCBI Taxonomy" id="558173"/>
    <lineage>
        <taxon>Bacteria</taxon>
        <taxon>Bacillati</taxon>
        <taxon>Actinomycetota</taxon>
        <taxon>Actinomycetes</taxon>
        <taxon>Mycobacteriales</taxon>
        <taxon>Corynebacteriaceae</taxon>
        <taxon>Corynebacterium</taxon>
    </lineage>
</organism>
<keyword evidence="3" id="KW-1185">Reference proteome</keyword>
<dbReference type="KEGG" id="cdo:CDOO_03275"/>
<evidence type="ECO:0000313" key="2">
    <source>
        <dbReference type="EMBL" id="AIT60374.1"/>
    </source>
</evidence>
<dbReference type="AlphaFoldDB" id="A0A097IE23"/>
<proteinExistence type="predicted"/>
<protein>
    <recommendedName>
        <fullName evidence="1">AMIN-like domain-containing protein</fullName>
    </recommendedName>
</protein>